<protein>
    <recommendedName>
        <fullName evidence="1">N-acetyltransferase domain-containing protein</fullName>
    </recommendedName>
</protein>
<evidence type="ECO:0000259" key="1">
    <source>
        <dbReference type="PROSITE" id="PS51186"/>
    </source>
</evidence>
<feature type="domain" description="N-acetyltransferase" evidence="1">
    <location>
        <begin position="1"/>
        <end position="161"/>
    </location>
</feature>
<name>A0A455T492_9CHLR</name>
<dbReference type="InterPro" id="IPR000182">
    <property type="entry name" value="GNAT_dom"/>
</dbReference>
<organism evidence="2">
    <name type="scientific">Thermogemmatispora argillosa</name>
    <dbReference type="NCBI Taxonomy" id="2045280"/>
    <lineage>
        <taxon>Bacteria</taxon>
        <taxon>Bacillati</taxon>
        <taxon>Chloroflexota</taxon>
        <taxon>Ktedonobacteria</taxon>
        <taxon>Thermogemmatisporales</taxon>
        <taxon>Thermogemmatisporaceae</taxon>
        <taxon>Thermogemmatispora</taxon>
    </lineage>
</organism>
<dbReference type="EMBL" id="AP019377">
    <property type="protein sequence ID" value="BBH94082.1"/>
    <property type="molecule type" value="Genomic_DNA"/>
</dbReference>
<dbReference type="Gene3D" id="3.40.630.30">
    <property type="match status" value="1"/>
</dbReference>
<sequence length="377" mass="43025">MIRPVPYVDLPGIIYALDRRARMRQRALANFVCWLEPVEHRASWPPLLRNIFPLDPVARTWLCEDRWRILGFAQVRERPSGTMWELTYLASMLQSAFSGEDVLTALLDYVLEMAASHGVLRVFARVEEALPELELFARSGFQRYAREITYVYGLGDETEADAVEEEEIGASSKNRQPHPGLILSPAPAERLQALTSLQRWSRHHVWGLHQLYRAVTPQRVQMAELLENSEEYARLLVGSQRTGLLPLGRRCETYVCDMGVRLGAWLQLRRGRGTRPHQLSLIVHPEYADLAEPLVGFACQRLLASDRRPIYCQVREYEGAVINALRACGFAPKTTRVLLVRHMAYLAVRQRVVPALEQRVIYGVKGLGTANSRQTMR</sequence>
<dbReference type="SUPFAM" id="SSF55729">
    <property type="entry name" value="Acyl-CoA N-acyltransferases (Nat)"/>
    <property type="match status" value="1"/>
</dbReference>
<accession>A0A455T492</accession>
<evidence type="ECO:0000313" key="2">
    <source>
        <dbReference type="EMBL" id="BBH94082.1"/>
    </source>
</evidence>
<gene>
    <name evidence="2" type="ORF">KTA_22810</name>
</gene>
<proteinExistence type="predicted"/>
<dbReference type="PROSITE" id="PS51186">
    <property type="entry name" value="GNAT"/>
    <property type="match status" value="1"/>
</dbReference>
<dbReference type="AlphaFoldDB" id="A0A455T492"/>
<dbReference type="InterPro" id="IPR016181">
    <property type="entry name" value="Acyl_CoA_acyltransferase"/>
</dbReference>
<reference evidence="2" key="1">
    <citation type="submission" date="2018-12" db="EMBL/GenBank/DDBJ databases">
        <title>Novel natural products biosynthetic potential of the class Ktedonobacteria.</title>
        <authorList>
            <person name="Zheng Y."/>
            <person name="Saitou A."/>
            <person name="Wang C.M."/>
            <person name="Toyoda A."/>
            <person name="Minakuchi Y."/>
            <person name="Sekiguchi Y."/>
            <person name="Ueda K."/>
            <person name="Takano H."/>
            <person name="Sakai Y."/>
            <person name="Yokota A."/>
            <person name="Yabe S."/>
        </authorList>
    </citation>
    <scope>NUCLEOTIDE SEQUENCE</scope>
    <source>
        <strain evidence="2">A3-2</strain>
    </source>
</reference>
<dbReference type="GO" id="GO:0016747">
    <property type="term" value="F:acyltransferase activity, transferring groups other than amino-acyl groups"/>
    <property type="evidence" value="ECO:0007669"/>
    <property type="project" value="InterPro"/>
</dbReference>